<keyword evidence="7 9" id="KW-0539">Nucleus</keyword>
<evidence type="ECO:0000256" key="1">
    <source>
        <dbReference type="ARBA" id="ARBA00004123"/>
    </source>
</evidence>
<evidence type="ECO:0000256" key="7">
    <source>
        <dbReference type="ARBA" id="ARBA00023242"/>
    </source>
</evidence>
<dbReference type="GeneID" id="108671304"/>
<proteinExistence type="inferred from homology"/>
<dbReference type="Pfam" id="PF01423">
    <property type="entry name" value="LSM"/>
    <property type="match status" value="1"/>
</dbReference>
<dbReference type="InterPro" id="IPR010920">
    <property type="entry name" value="LSM_dom_sf"/>
</dbReference>
<dbReference type="Proteomes" id="UP000694843">
    <property type="component" value="Unplaced"/>
</dbReference>
<dbReference type="GO" id="GO:0000387">
    <property type="term" value="P:spliceosomal snRNP assembly"/>
    <property type="evidence" value="ECO:0007669"/>
    <property type="project" value="UniProtKB-UniRule"/>
</dbReference>
<dbReference type="RefSeq" id="XP_018014306.1">
    <property type="nucleotide sequence ID" value="XM_018158817.2"/>
</dbReference>
<dbReference type="PROSITE" id="PS52002">
    <property type="entry name" value="SM"/>
    <property type="match status" value="1"/>
</dbReference>
<dbReference type="PIRSF" id="PIRSF037188">
    <property type="entry name" value="U6_snRNA_Lsm7"/>
    <property type="match status" value="1"/>
</dbReference>
<dbReference type="GO" id="GO:0005682">
    <property type="term" value="C:U5 snRNP"/>
    <property type="evidence" value="ECO:0007669"/>
    <property type="project" value="TreeGrafter"/>
</dbReference>
<organism evidence="11 12">
    <name type="scientific">Hyalella azteca</name>
    <name type="common">Amphipod</name>
    <dbReference type="NCBI Taxonomy" id="294128"/>
    <lineage>
        <taxon>Eukaryota</taxon>
        <taxon>Metazoa</taxon>
        <taxon>Ecdysozoa</taxon>
        <taxon>Arthropoda</taxon>
        <taxon>Crustacea</taxon>
        <taxon>Multicrustacea</taxon>
        <taxon>Malacostraca</taxon>
        <taxon>Eumalacostraca</taxon>
        <taxon>Peracarida</taxon>
        <taxon>Amphipoda</taxon>
        <taxon>Senticaudata</taxon>
        <taxon>Talitrida</taxon>
        <taxon>Talitroidea</taxon>
        <taxon>Hyalellidae</taxon>
        <taxon>Hyalella</taxon>
    </lineage>
</organism>
<keyword evidence="8 9" id="KW-0687">Ribonucleoprotein</keyword>
<dbReference type="GO" id="GO:0005689">
    <property type="term" value="C:U12-type spliceosomal complex"/>
    <property type="evidence" value="ECO:0007669"/>
    <property type="project" value="TreeGrafter"/>
</dbReference>
<dbReference type="GO" id="GO:0043186">
    <property type="term" value="C:P granule"/>
    <property type="evidence" value="ECO:0007669"/>
    <property type="project" value="TreeGrafter"/>
</dbReference>
<evidence type="ECO:0000256" key="2">
    <source>
        <dbReference type="ARBA" id="ARBA00006850"/>
    </source>
</evidence>
<evidence type="ECO:0000313" key="11">
    <source>
        <dbReference type="Proteomes" id="UP000694843"/>
    </source>
</evidence>
<dbReference type="SUPFAM" id="SSF50182">
    <property type="entry name" value="Sm-like ribonucleoproteins"/>
    <property type="match status" value="1"/>
</dbReference>
<keyword evidence="11" id="KW-1185">Reference proteome</keyword>
<evidence type="ECO:0000256" key="3">
    <source>
        <dbReference type="ARBA" id="ARBA00022664"/>
    </source>
</evidence>
<dbReference type="AlphaFoldDB" id="A0A8B7NM56"/>
<keyword evidence="6 9" id="KW-0508">mRNA splicing</keyword>
<dbReference type="GO" id="GO:0097526">
    <property type="term" value="C:spliceosomal tri-snRNP complex"/>
    <property type="evidence" value="ECO:0007669"/>
    <property type="project" value="TreeGrafter"/>
</dbReference>
<dbReference type="OMA" id="MSKAQPP"/>
<comment type="similarity">
    <text evidence="2 9">Belongs to the snRNP Sm proteins family.</text>
</comment>
<accession>A0A8B7NM56</accession>
<dbReference type="KEGG" id="hazt:108671304"/>
<dbReference type="FunFam" id="2.30.30.100:FF:000017">
    <property type="entry name" value="Small nuclear ribonucleoprotein G"/>
    <property type="match status" value="1"/>
</dbReference>
<dbReference type="SMART" id="SM00651">
    <property type="entry name" value="Sm"/>
    <property type="match status" value="1"/>
</dbReference>
<evidence type="ECO:0000256" key="8">
    <source>
        <dbReference type="ARBA" id="ARBA00023274"/>
    </source>
</evidence>
<keyword evidence="5 9" id="KW-0694">RNA-binding</keyword>
<protein>
    <recommendedName>
        <fullName evidence="9">Small nuclear ribonucleoprotein G</fullName>
        <shortName evidence="9">snRNP-G</shortName>
    </recommendedName>
</protein>
<evidence type="ECO:0000256" key="4">
    <source>
        <dbReference type="ARBA" id="ARBA00022728"/>
    </source>
</evidence>
<dbReference type="GO" id="GO:0005685">
    <property type="term" value="C:U1 snRNP"/>
    <property type="evidence" value="ECO:0007669"/>
    <property type="project" value="TreeGrafter"/>
</dbReference>
<evidence type="ECO:0000259" key="10">
    <source>
        <dbReference type="PROSITE" id="PS52002"/>
    </source>
</evidence>
<dbReference type="CDD" id="cd01719">
    <property type="entry name" value="Sm_G"/>
    <property type="match status" value="1"/>
</dbReference>
<dbReference type="PANTHER" id="PTHR10553">
    <property type="entry name" value="SMALL NUCLEAR RIBONUCLEOPROTEIN"/>
    <property type="match status" value="1"/>
</dbReference>
<dbReference type="OrthoDB" id="2146at2759"/>
<dbReference type="GO" id="GO:0071013">
    <property type="term" value="C:catalytic step 2 spliceosome"/>
    <property type="evidence" value="ECO:0007669"/>
    <property type="project" value="TreeGrafter"/>
</dbReference>
<comment type="function">
    <text evidence="9">Plays a role in pre-mRNA splicing.</text>
</comment>
<sequence length="78" mass="8614">MSSKAHPPELKKYMDKQVKAKLNGGRIVEGVLRGFDPFLNLVVENCVEIKKTGEKVQIGSVVMRGSSIVMLEALDRIS</sequence>
<feature type="domain" description="Sm" evidence="10">
    <location>
        <begin position="5"/>
        <end position="77"/>
    </location>
</feature>
<dbReference type="GO" id="GO:0005686">
    <property type="term" value="C:U2 snRNP"/>
    <property type="evidence" value="ECO:0007669"/>
    <property type="project" value="TreeGrafter"/>
</dbReference>
<evidence type="ECO:0000313" key="12">
    <source>
        <dbReference type="RefSeq" id="XP_018014306.1"/>
    </source>
</evidence>
<dbReference type="CTD" id="6637"/>
<reference evidence="12" key="1">
    <citation type="submission" date="2025-08" db="UniProtKB">
        <authorList>
            <consortium name="RefSeq"/>
        </authorList>
    </citation>
    <scope>IDENTIFICATION</scope>
    <source>
        <tissue evidence="12">Whole organism</tissue>
    </source>
</reference>
<dbReference type="InterPro" id="IPR047575">
    <property type="entry name" value="Sm"/>
</dbReference>
<keyword evidence="3 9" id="KW-0507">mRNA processing</keyword>
<dbReference type="GO" id="GO:0034719">
    <property type="term" value="C:SMN-Sm protein complex"/>
    <property type="evidence" value="ECO:0007669"/>
    <property type="project" value="TreeGrafter"/>
</dbReference>
<evidence type="ECO:0000256" key="6">
    <source>
        <dbReference type="ARBA" id="ARBA00023187"/>
    </source>
</evidence>
<dbReference type="GO" id="GO:0071004">
    <property type="term" value="C:U2-type prespliceosome"/>
    <property type="evidence" value="ECO:0007669"/>
    <property type="project" value="TreeGrafter"/>
</dbReference>
<dbReference type="InterPro" id="IPR001163">
    <property type="entry name" value="Sm_dom_euk/arc"/>
</dbReference>
<keyword evidence="4 9" id="KW-0747">Spliceosome</keyword>
<dbReference type="InterPro" id="IPR044641">
    <property type="entry name" value="Lsm7/SmG-like"/>
</dbReference>
<dbReference type="GO" id="GO:0005687">
    <property type="term" value="C:U4 snRNP"/>
    <property type="evidence" value="ECO:0007669"/>
    <property type="project" value="TreeGrafter"/>
</dbReference>
<dbReference type="InterPro" id="IPR034098">
    <property type="entry name" value="Sm_G"/>
</dbReference>
<dbReference type="GO" id="GO:0003723">
    <property type="term" value="F:RNA binding"/>
    <property type="evidence" value="ECO:0007669"/>
    <property type="project" value="UniProtKB-UniRule"/>
</dbReference>
<dbReference type="PANTHER" id="PTHR10553:SF2">
    <property type="entry name" value="SMALL NUCLEAR RIBONUCLEOPROTEIN G"/>
    <property type="match status" value="1"/>
</dbReference>
<dbReference type="Gene3D" id="2.30.30.100">
    <property type="match status" value="1"/>
</dbReference>
<gene>
    <name evidence="12" type="primary">LOC108671304</name>
</gene>
<evidence type="ECO:0000256" key="5">
    <source>
        <dbReference type="ARBA" id="ARBA00022884"/>
    </source>
</evidence>
<evidence type="ECO:0000256" key="9">
    <source>
        <dbReference type="RuleBase" id="RU365052"/>
    </source>
</evidence>
<dbReference type="GO" id="GO:0071011">
    <property type="term" value="C:precatalytic spliceosome"/>
    <property type="evidence" value="ECO:0007669"/>
    <property type="project" value="TreeGrafter"/>
</dbReference>
<comment type="subcellular location">
    <subcellularLocation>
        <location evidence="1 9">Nucleus</location>
    </subcellularLocation>
</comment>
<name>A0A8B7NM56_HYAAZ</name>